<protein>
    <submittedName>
        <fullName evidence="1">Uncharacterized protein</fullName>
    </submittedName>
</protein>
<dbReference type="OrthoDB" id="4955136at2759"/>
<dbReference type="Proteomes" id="UP001153076">
    <property type="component" value="Unassembled WGS sequence"/>
</dbReference>
<keyword evidence="2" id="KW-1185">Reference proteome</keyword>
<comment type="caution">
    <text evidence="1">The sequence shown here is derived from an EMBL/GenBank/DDBJ whole genome shotgun (WGS) entry which is preliminary data.</text>
</comment>
<proteinExistence type="predicted"/>
<reference evidence="1" key="1">
    <citation type="submission" date="2022-04" db="EMBL/GenBank/DDBJ databases">
        <title>Carnegiea gigantea Genome sequencing and assembly v2.</title>
        <authorList>
            <person name="Copetti D."/>
            <person name="Sanderson M.J."/>
            <person name="Burquez A."/>
            <person name="Wojciechowski M.F."/>
        </authorList>
    </citation>
    <scope>NUCLEOTIDE SEQUENCE</scope>
    <source>
        <strain evidence="1">SGP5-SGP5p</strain>
        <tissue evidence="1">Aerial part</tissue>
    </source>
</reference>
<sequence>MDVDNPLNGMKLKARLLRESNVNVQLIVEKECHEVKNHTEDKLDEEGNLHIYNLQDNPYFQSVLADEDHFFTNFAECVSNGSNGITKVNNEDGPSLVNNQLVNTQVASQSTTQKFALKITSMQLKRNRRQSEGAVMLVALMKHMIASCRIIIKEDQAA</sequence>
<name>A0A9Q1GPT4_9CARY</name>
<evidence type="ECO:0000313" key="1">
    <source>
        <dbReference type="EMBL" id="KAJ8422453.1"/>
    </source>
</evidence>
<gene>
    <name evidence="1" type="ORF">Cgig2_009626</name>
</gene>
<organism evidence="1 2">
    <name type="scientific">Carnegiea gigantea</name>
    <dbReference type="NCBI Taxonomy" id="171969"/>
    <lineage>
        <taxon>Eukaryota</taxon>
        <taxon>Viridiplantae</taxon>
        <taxon>Streptophyta</taxon>
        <taxon>Embryophyta</taxon>
        <taxon>Tracheophyta</taxon>
        <taxon>Spermatophyta</taxon>
        <taxon>Magnoliopsida</taxon>
        <taxon>eudicotyledons</taxon>
        <taxon>Gunneridae</taxon>
        <taxon>Pentapetalae</taxon>
        <taxon>Caryophyllales</taxon>
        <taxon>Cactineae</taxon>
        <taxon>Cactaceae</taxon>
        <taxon>Cactoideae</taxon>
        <taxon>Echinocereeae</taxon>
        <taxon>Carnegiea</taxon>
    </lineage>
</organism>
<accession>A0A9Q1GPT4</accession>
<evidence type="ECO:0000313" key="2">
    <source>
        <dbReference type="Proteomes" id="UP001153076"/>
    </source>
</evidence>
<dbReference type="AlphaFoldDB" id="A0A9Q1GPT4"/>
<dbReference type="EMBL" id="JAKOGI010002250">
    <property type="protein sequence ID" value="KAJ8422453.1"/>
    <property type="molecule type" value="Genomic_DNA"/>
</dbReference>